<organism evidence="2 3">
    <name type="scientific">Sorangium cellulosum (strain So ce56)</name>
    <name type="common">Polyangium cellulosum (strain So ce56)</name>
    <dbReference type="NCBI Taxonomy" id="448385"/>
    <lineage>
        <taxon>Bacteria</taxon>
        <taxon>Pseudomonadati</taxon>
        <taxon>Myxococcota</taxon>
        <taxon>Polyangia</taxon>
        <taxon>Polyangiales</taxon>
        <taxon>Polyangiaceae</taxon>
        <taxon>Sorangium</taxon>
    </lineage>
</organism>
<dbReference type="EMBL" id="AM746676">
    <property type="protein sequence ID" value="CAN96872.1"/>
    <property type="molecule type" value="Genomic_DNA"/>
</dbReference>
<dbReference type="InterPro" id="IPR024983">
    <property type="entry name" value="CHAT_dom"/>
</dbReference>
<feature type="domain" description="CHAT" evidence="1">
    <location>
        <begin position="61"/>
        <end position="323"/>
    </location>
</feature>
<keyword evidence="3" id="KW-1185">Reference proteome</keyword>
<evidence type="ECO:0000313" key="2">
    <source>
        <dbReference type="EMBL" id="CAN96872.1"/>
    </source>
</evidence>
<evidence type="ECO:0000259" key="1">
    <source>
        <dbReference type="Pfam" id="PF12770"/>
    </source>
</evidence>
<dbReference type="RefSeq" id="WP_012239314.1">
    <property type="nucleotide sequence ID" value="NC_010162.1"/>
</dbReference>
<sequence>MRSYILRAGHQTEGGEVLSFADLDVGTEPPRERALGEGAIDELVRRIDADEASLPYRAEAIGDALYRWLDGAEGWLEPLLSGRSDLTLHLEADAPLARLPWELLHRAGFLCAHPHRLLTPVRRLASVAARPAAVAQNRPLRVLFMATSPEPVRPVLDFEREEARILDATRTQPIELLVEESGTLRGLKERLRDVGAEHFDVVHLSGHAGHEGDRPCFYFEDDRGDVHPVFADDLARAFETAWPRLVFLSGCRTGGTTADREDLPSLCEALVRAGAPAVLGWALPVGDAAATLAAEALYDRLGSGARVDEAVAAARRKLFEERSAHWPLLRLYADATPLGALVTPKQTPGRAKLRTREARSELIEANAQMEVCSRSAFVGRRRSIQRCLRVLQSRQGDEGHAEGVLLHGLGGLGKSSLAARLLDRMPGHQRVVCVGKLDELQLLRALHDRYPEVTARMNSDLPLKARIRSALEGPLEQAPALFIFDDFERNLDLANLAAGPHLEALDVLQAVAQAIRETCSESRMIVTSRFAFQLASPDSGPFLVPEGMESMRGADLRKKLAQLPHLGGDMMIDTEMRARMVEIAGGNPRLLERLNRVLGCTSVDVMPLLAEMAAKAEEFREEIFLDGLVRQQAAACHRMLAQLAVVRLPVDRTAVEAIVEGEVDPHLARAGELGLVEVGIEMETGAPRYAVPAVVEPVLREVLSEEEHGEATGRAARWLRKAWEKRGSEDRAIEIYRLALAAGEQDIAVRGCDVIARNWFKQSRFREIVGICQATLRLGDDARAYWWWAMAEEVVGATSTAKRLYGMALACHRRVDPATADPKILSQRGSILDRLAVLCALDGDAHVASRLWDEAHAIAERSGDDEGKAAIALNKASVLLQRGERGKAIAILGDTERASSVSLSPNEQAAEFSNRASVLLSQGKTEEALKLWNRAIALSDQASNRRARGVILNGMAYAWSQQGDVDRANALWSEALQIAEDVADVRLCVAILGHLAHAAKRGGDSERWLVLNRDAARRLVAVCAWPDLLTLILRVAGQDTELSMGLLAQGTWLGLRVGMPFEKGIIMLRAFLERAGPASSLAPSVAVVAVMAVQEIAGKHPQAEEAEQFFLRALNKCAEVRCIEPTSNEQLEEWVALHALNKSPVELFTDLISGLESIVPPDAWLFDRSQIPHTTLPPA</sequence>
<dbReference type="HOGENOM" id="CLU_004034_0_0_7"/>
<dbReference type="PANTHER" id="PTHR47691">
    <property type="entry name" value="REGULATOR-RELATED"/>
    <property type="match status" value="1"/>
</dbReference>
<dbReference type="eggNOG" id="COG0457">
    <property type="taxonomic scope" value="Bacteria"/>
</dbReference>
<dbReference type="Proteomes" id="UP000002139">
    <property type="component" value="Chromosome"/>
</dbReference>
<dbReference type="AlphaFoldDB" id="A9GSY2"/>
<name>A9GSY2_SORC5</name>
<dbReference type="InterPro" id="IPR011990">
    <property type="entry name" value="TPR-like_helical_dom_sf"/>
</dbReference>
<dbReference type="InterPro" id="IPR019734">
    <property type="entry name" value="TPR_rpt"/>
</dbReference>
<dbReference type="Pfam" id="PF12770">
    <property type="entry name" value="CHAT"/>
    <property type="match status" value="1"/>
</dbReference>
<dbReference type="SUPFAM" id="SSF52540">
    <property type="entry name" value="P-loop containing nucleoside triphosphate hydrolases"/>
    <property type="match status" value="1"/>
</dbReference>
<dbReference type="OrthoDB" id="5618688at2"/>
<protein>
    <recommendedName>
        <fullName evidence="1">CHAT domain-containing protein</fullName>
    </recommendedName>
</protein>
<accession>A9GSY2</accession>
<dbReference type="KEGG" id="scl:sce6703"/>
<dbReference type="PANTHER" id="PTHR47691:SF3">
    <property type="entry name" value="HTH-TYPE TRANSCRIPTIONAL REGULATOR RV0890C-RELATED"/>
    <property type="match status" value="1"/>
</dbReference>
<dbReference type="InterPro" id="IPR027417">
    <property type="entry name" value="P-loop_NTPase"/>
</dbReference>
<dbReference type="Gene3D" id="1.25.40.10">
    <property type="entry name" value="Tetratricopeptide repeat domain"/>
    <property type="match status" value="2"/>
</dbReference>
<evidence type="ECO:0000313" key="3">
    <source>
        <dbReference type="Proteomes" id="UP000002139"/>
    </source>
</evidence>
<reference evidence="2 3" key="1">
    <citation type="journal article" date="2007" name="Nat. Biotechnol.">
        <title>Complete genome sequence of the myxobacterium Sorangium cellulosum.</title>
        <authorList>
            <person name="Schneiker S."/>
            <person name="Perlova O."/>
            <person name="Kaiser O."/>
            <person name="Gerth K."/>
            <person name="Alici A."/>
            <person name="Altmeyer M.O."/>
            <person name="Bartels D."/>
            <person name="Bekel T."/>
            <person name="Beyer S."/>
            <person name="Bode E."/>
            <person name="Bode H.B."/>
            <person name="Bolten C.J."/>
            <person name="Choudhuri J.V."/>
            <person name="Doss S."/>
            <person name="Elnakady Y.A."/>
            <person name="Frank B."/>
            <person name="Gaigalat L."/>
            <person name="Goesmann A."/>
            <person name="Groeger C."/>
            <person name="Gross F."/>
            <person name="Jelsbak L."/>
            <person name="Jelsbak L."/>
            <person name="Kalinowski J."/>
            <person name="Kegler C."/>
            <person name="Knauber T."/>
            <person name="Konietzny S."/>
            <person name="Kopp M."/>
            <person name="Krause L."/>
            <person name="Krug D."/>
            <person name="Linke B."/>
            <person name="Mahmud T."/>
            <person name="Martinez-Arias R."/>
            <person name="McHardy A.C."/>
            <person name="Merai M."/>
            <person name="Meyer F."/>
            <person name="Mormann S."/>
            <person name="Munoz-Dorado J."/>
            <person name="Perez J."/>
            <person name="Pradella S."/>
            <person name="Rachid S."/>
            <person name="Raddatz G."/>
            <person name="Rosenau F."/>
            <person name="Rueckert C."/>
            <person name="Sasse F."/>
            <person name="Scharfe M."/>
            <person name="Schuster S.C."/>
            <person name="Suen G."/>
            <person name="Treuner-Lange A."/>
            <person name="Velicer G.J."/>
            <person name="Vorholter F.-J."/>
            <person name="Weissman K.J."/>
            <person name="Welch R.D."/>
            <person name="Wenzel S.C."/>
            <person name="Whitworth D.E."/>
            <person name="Wilhelm S."/>
            <person name="Wittmann C."/>
            <person name="Bloecker H."/>
            <person name="Puehler A."/>
            <person name="Mueller R."/>
        </authorList>
    </citation>
    <scope>NUCLEOTIDE SEQUENCE [LARGE SCALE GENOMIC DNA]</scope>
    <source>
        <strain evidence="3">So ce56</strain>
    </source>
</reference>
<dbReference type="eggNOG" id="COG4995">
    <property type="taxonomic scope" value="Bacteria"/>
</dbReference>
<dbReference type="SUPFAM" id="SSF48452">
    <property type="entry name" value="TPR-like"/>
    <property type="match status" value="1"/>
</dbReference>
<dbReference type="SMART" id="SM00028">
    <property type="entry name" value="TPR"/>
    <property type="match status" value="2"/>
</dbReference>
<gene>
    <name evidence="2" type="ordered locus">sce6703</name>
</gene>
<dbReference type="Gene3D" id="3.40.50.300">
    <property type="entry name" value="P-loop containing nucleotide triphosphate hydrolases"/>
    <property type="match status" value="1"/>
</dbReference>
<dbReference type="STRING" id="448385.sce6703"/>
<dbReference type="BioCyc" id="SCEL448385:SCE_RS49635-MONOMER"/>
<proteinExistence type="predicted"/>